<reference evidence="2 3" key="1">
    <citation type="submission" date="2013-02" db="EMBL/GenBank/DDBJ databases">
        <authorList>
            <person name="Harkins D.M."/>
            <person name="Durkin A.S."/>
            <person name="Brinkac L.M."/>
            <person name="Haft D.H."/>
            <person name="Selengut J.D."/>
            <person name="Sanka R."/>
            <person name="DePew J."/>
            <person name="Purushe J."/>
            <person name="Tulsiani S.M."/>
            <person name="Graham G.C."/>
            <person name="Burns M.-A."/>
            <person name="Dohnt M.F."/>
            <person name="Smythe L.D."/>
            <person name="McKay D.B."/>
            <person name="Craig S.B."/>
            <person name="Vinetz J.M."/>
            <person name="Sutton G.G."/>
            <person name="Nierman W.C."/>
            <person name="Fouts D.E."/>
        </authorList>
    </citation>
    <scope>NUCLEOTIDE SEQUENCE [LARGE SCALE GENOMIC DNA]</scope>
    <source>
        <strain evidence="2 3">LT2050</strain>
    </source>
</reference>
<dbReference type="Pfam" id="PF01467">
    <property type="entry name" value="CTP_transf_like"/>
    <property type="match status" value="1"/>
</dbReference>
<accession>M3IKZ2</accession>
<dbReference type="InterPro" id="IPR004821">
    <property type="entry name" value="Cyt_trans-like"/>
</dbReference>
<protein>
    <submittedName>
        <fullName evidence="2">Cytidylyltransferase domain protein</fullName>
    </submittedName>
</protein>
<dbReference type="Gene3D" id="3.40.50.620">
    <property type="entry name" value="HUPs"/>
    <property type="match status" value="1"/>
</dbReference>
<feature type="domain" description="Cytidyltransferase-like" evidence="1">
    <location>
        <begin position="9"/>
        <end position="32"/>
    </location>
</feature>
<dbReference type="SUPFAM" id="SSF52374">
    <property type="entry name" value="Nucleotidylyl transferase"/>
    <property type="match status" value="1"/>
</dbReference>
<evidence type="ECO:0000313" key="3">
    <source>
        <dbReference type="Proteomes" id="UP000011778"/>
    </source>
</evidence>
<dbReference type="AlphaFoldDB" id="M3IKZ2"/>
<sequence>MNSSILTGIFGGSFDPPHEGHSEILKSFFWKFRIVKRFL</sequence>
<name>M3IKZ2_LEPIT</name>
<keyword evidence="2" id="KW-0808">Transferase</keyword>
<dbReference type="EMBL" id="AFMD02000329">
    <property type="protein sequence ID" value="EMG21322.1"/>
    <property type="molecule type" value="Genomic_DNA"/>
</dbReference>
<comment type="caution">
    <text evidence="2">The sequence shown here is derived from an EMBL/GenBank/DDBJ whole genome shotgun (WGS) entry which is preliminary data.</text>
</comment>
<evidence type="ECO:0000259" key="1">
    <source>
        <dbReference type="Pfam" id="PF01467"/>
    </source>
</evidence>
<dbReference type="Proteomes" id="UP000011778">
    <property type="component" value="Unassembled WGS sequence"/>
</dbReference>
<keyword evidence="2" id="KW-0548">Nucleotidyltransferase</keyword>
<dbReference type="GO" id="GO:0016779">
    <property type="term" value="F:nucleotidyltransferase activity"/>
    <property type="evidence" value="ECO:0007669"/>
    <property type="project" value="UniProtKB-KW"/>
</dbReference>
<proteinExistence type="predicted"/>
<dbReference type="InterPro" id="IPR014729">
    <property type="entry name" value="Rossmann-like_a/b/a_fold"/>
</dbReference>
<evidence type="ECO:0000313" key="2">
    <source>
        <dbReference type="EMBL" id="EMG21322.1"/>
    </source>
</evidence>
<gene>
    <name evidence="2" type="ORF">LEP1GSC150_1895</name>
</gene>
<organism evidence="2 3">
    <name type="scientific">Leptospira interrogans serovar Copenhageni str. LT2050</name>
    <dbReference type="NCBI Taxonomy" id="1001598"/>
    <lineage>
        <taxon>Bacteria</taxon>
        <taxon>Pseudomonadati</taxon>
        <taxon>Spirochaetota</taxon>
        <taxon>Spirochaetia</taxon>
        <taxon>Leptospirales</taxon>
        <taxon>Leptospiraceae</taxon>
        <taxon>Leptospira</taxon>
    </lineage>
</organism>